<evidence type="ECO:0000256" key="1">
    <source>
        <dbReference type="SAM" id="Phobius"/>
    </source>
</evidence>
<reference evidence="3" key="1">
    <citation type="submission" date="2023-08" db="EMBL/GenBank/DDBJ databases">
        <authorList>
            <person name="Chen Y."/>
            <person name="Shah S."/>
            <person name="Dougan E. K."/>
            <person name="Thang M."/>
            <person name="Chan C."/>
        </authorList>
    </citation>
    <scope>NUCLEOTIDE SEQUENCE</scope>
</reference>
<keyword evidence="4" id="KW-1185">Reference proteome</keyword>
<keyword evidence="1" id="KW-1133">Transmembrane helix</keyword>
<keyword evidence="1" id="KW-0472">Membrane</keyword>
<feature type="chain" id="PRO_5041211617" evidence="2">
    <location>
        <begin position="21"/>
        <end position="392"/>
    </location>
</feature>
<name>A0AA36IT27_9DINO</name>
<accession>A0AA36IT27</accession>
<proteinExistence type="predicted"/>
<comment type="caution">
    <text evidence="3">The sequence shown here is derived from an EMBL/GenBank/DDBJ whole genome shotgun (WGS) entry which is preliminary data.</text>
</comment>
<dbReference type="EMBL" id="CAUJNA010002446">
    <property type="protein sequence ID" value="CAJ1392974.1"/>
    <property type="molecule type" value="Genomic_DNA"/>
</dbReference>
<sequence length="392" mass="42421">MALLFQVLVLPVALHLNSLGGPDFVDLHEDVSLCPATWQAAGQRLCNKDALQRIADANIHRQAIEGFLVQPWAFPGLESSTRALASAVITAYDMLVAWALDQGCLYAHGFALLVSALRVHFLILIAGVVQDICGCVLFCVRKTLLRMLAPLTEAFSLMAGLCSRSRRERPVVPRKVLSVAPVPLNASAVRRRTRQALEALAESTQALAKAGLTPEDMALHAAELHYAQERCHPMRESEHGEWWLPEGVQLEVPRLRLSDSLRLLGLLLPLPCTVQLLEETLPIPLQGPLLGACGIFCAAASGLLSEGHQAWPTALLALLRALLAALGAWSASYAALSAALLASVDLRRLDHRGRRSRAQLAAVFGAAHVASIFKSQVWDMEEAYGVVEKGSD</sequence>
<dbReference type="AlphaFoldDB" id="A0AA36IT27"/>
<feature type="transmembrane region" description="Helical" evidence="1">
    <location>
        <begin position="317"/>
        <end position="344"/>
    </location>
</feature>
<organism evidence="3 4">
    <name type="scientific">Effrenium voratum</name>
    <dbReference type="NCBI Taxonomy" id="2562239"/>
    <lineage>
        <taxon>Eukaryota</taxon>
        <taxon>Sar</taxon>
        <taxon>Alveolata</taxon>
        <taxon>Dinophyceae</taxon>
        <taxon>Suessiales</taxon>
        <taxon>Symbiodiniaceae</taxon>
        <taxon>Effrenium</taxon>
    </lineage>
</organism>
<feature type="signal peptide" evidence="2">
    <location>
        <begin position="1"/>
        <end position="20"/>
    </location>
</feature>
<protein>
    <submittedName>
        <fullName evidence="3">Uncharacterized protein</fullName>
    </submittedName>
</protein>
<keyword evidence="1" id="KW-0812">Transmembrane</keyword>
<dbReference type="Proteomes" id="UP001178507">
    <property type="component" value="Unassembled WGS sequence"/>
</dbReference>
<keyword evidence="2" id="KW-0732">Signal</keyword>
<evidence type="ECO:0000313" key="4">
    <source>
        <dbReference type="Proteomes" id="UP001178507"/>
    </source>
</evidence>
<evidence type="ECO:0000256" key="2">
    <source>
        <dbReference type="SAM" id="SignalP"/>
    </source>
</evidence>
<evidence type="ECO:0000313" key="3">
    <source>
        <dbReference type="EMBL" id="CAJ1392974.1"/>
    </source>
</evidence>
<gene>
    <name evidence="3" type="ORF">EVOR1521_LOCUS17933</name>
</gene>